<feature type="domain" description="OTU" evidence="2">
    <location>
        <begin position="172"/>
        <end position="325"/>
    </location>
</feature>
<dbReference type="GO" id="GO:0071108">
    <property type="term" value="P:protein K48-linked deubiquitination"/>
    <property type="evidence" value="ECO:0007669"/>
    <property type="project" value="TreeGrafter"/>
</dbReference>
<evidence type="ECO:0000313" key="3">
    <source>
        <dbReference type="EMBL" id="ELU03805.1"/>
    </source>
</evidence>
<dbReference type="GO" id="GO:0004843">
    <property type="term" value="F:cysteine-type deubiquitinase activity"/>
    <property type="evidence" value="ECO:0007669"/>
    <property type="project" value="InterPro"/>
</dbReference>
<gene>
    <name evidence="3" type="ORF">CAPTEDRAFT_113801</name>
</gene>
<organism evidence="3">
    <name type="scientific">Capitella teleta</name>
    <name type="common">Polychaete worm</name>
    <dbReference type="NCBI Taxonomy" id="283909"/>
    <lineage>
        <taxon>Eukaryota</taxon>
        <taxon>Metazoa</taxon>
        <taxon>Spiralia</taxon>
        <taxon>Lophotrochozoa</taxon>
        <taxon>Annelida</taxon>
        <taxon>Polychaeta</taxon>
        <taxon>Sedentaria</taxon>
        <taxon>Scolecida</taxon>
        <taxon>Capitellidae</taxon>
        <taxon>Capitella</taxon>
    </lineage>
</organism>
<reference evidence="4" key="3">
    <citation type="submission" date="2015-06" db="UniProtKB">
        <authorList>
            <consortium name="EnsemblMetazoa"/>
        </authorList>
    </citation>
    <scope>IDENTIFICATION</scope>
</reference>
<dbReference type="GO" id="GO:0090168">
    <property type="term" value="P:Golgi reassembly"/>
    <property type="evidence" value="ECO:0007669"/>
    <property type="project" value="TreeGrafter"/>
</dbReference>
<dbReference type="PROSITE" id="PS50802">
    <property type="entry name" value="OTU"/>
    <property type="match status" value="1"/>
</dbReference>
<feature type="compositionally biased region" description="Polar residues" evidence="1">
    <location>
        <begin position="716"/>
        <end position="731"/>
    </location>
</feature>
<evidence type="ECO:0000313" key="5">
    <source>
        <dbReference type="Proteomes" id="UP000014760"/>
    </source>
</evidence>
<accession>R7UBQ6</accession>
<dbReference type="Proteomes" id="UP000014760">
    <property type="component" value="Unassembled WGS sequence"/>
</dbReference>
<dbReference type="EnsemblMetazoa" id="CapteT113801">
    <property type="protein sequence ID" value="CapteP113801"/>
    <property type="gene ID" value="CapteG113801"/>
</dbReference>
<dbReference type="PANTHER" id="PTHR14843">
    <property type="entry name" value="DEUBIQUITINATING PROTEIN VCIP135"/>
    <property type="match status" value="1"/>
</dbReference>
<name>R7UBQ6_CAPTE</name>
<dbReference type="OMA" id="NKECIIP"/>
<dbReference type="GO" id="GO:0016567">
    <property type="term" value="P:protein ubiquitination"/>
    <property type="evidence" value="ECO:0007669"/>
    <property type="project" value="InterPro"/>
</dbReference>
<dbReference type="STRING" id="283909.R7UBQ6"/>
<feature type="region of interest" description="Disordered" evidence="1">
    <location>
        <begin position="663"/>
        <end position="731"/>
    </location>
</feature>
<evidence type="ECO:0000313" key="4">
    <source>
        <dbReference type="EnsemblMetazoa" id="CapteP113801"/>
    </source>
</evidence>
<evidence type="ECO:0000259" key="2">
    <source>
        <dbReference type="PROSITE" id="PS50802"/>
    </source>
</evidence>
<feature type="compositionally biased region" description="Acidic residues" evidence="1">
    <location>
        <begin position="1046"/>
        <end position="1063"/>
    </location>
</feature>
<dbReference type="EMBL" id="AMQN01008333">
    <property type="status" value="NOT_ANNOTATED_CDS"/>
    <property type="molecule type" value="Genomic_DNA"/>
</dbReference>
<dbReference type="InterPro" id="IPR045827">
    <property type="entry name" value="VCPIP1_N"/>
</dbReference>
<feature type="compositionally biased region" description="Basic and acidic residues" evidence="1">
    <location>
        <begin position="663"/>
        <end position="683"/>
    </location>
</feature>
<evidence type="ECO:0000256" key="1">
    <source>
        <dbReference type="SAM" id="MobiDB-lite"/>
    </source>
</evidence>
<dbReference type="AlphaFoldDB" id="R7UBQ6"/>
<dbReference type="Gene3D" id="3.90.70.80">
    <property type="match status" value="1"/>
</dbReference>
<feature type="region of interest" description="Disordered" evidence="1">
    <location>
        <begin position="1034"/>
        <end position="1078"/>
    </location>
</feature>
<dbReference type="InterPro" id="IPR003323">
    <property type="entry name" value="OTU_dom"/>
</dbReference>
<keyword evidence="5" id="KW-1185">Reference proteome</keyword>
<dbReference type="OrthoDB" id="10012024at2759"/>
<dbReference type="Pfam" id="PF02338">
    <property type="entry name" value="OTU"/>
    <property type="match status" value="1"/>
</dbReference>
<reference evidence="5" key="1">
    <citation type="submission" date="2012-12" db="EMBL/GenBank/DDBJ databases">
        <authorList>
            <person name="Hellsten U."/>
            <person name="Grimwood J."/>
            <person name="Chapman J.A."/>
            <person name="Shapiro H."/>
            <person name="Aerts A."/>
            <person name="Otillar R.P."/>
            <person name="Terry A.Y."/>
            <person name="Boore J.L."/>
            <person name="Simakov O."/>
            <person name="Marletaz F."/>
            <person name="Cho S.-J."/>
            <person name="Edsinger-Gonzales E."/>
            <person name="Havlak P."/>
            <person name="Kuo D.-H."/>
            <person name="Larsson T."/>
            <person name="Lv J."/>
            <person name="Arendt D."/>
            <person name="Savage R."/>
            <person name="Osoegawa K."/>
            <person name="de Jong P."/>
            <person name="Lindberg D.R."/>
            <person name="Seaver E.C."/>
            <person name="Weisblat D.A."/>
            <person name="Putnam N.H."/>
            <person name="Grigoriev I.V."/>
            <person name="Rokhsar D.S."/>
        </authorList>
    </citation>
    <scope>NUCLEOTIDE SEQUENCE</scope>
    <source>
        <strain evidence="5">I ESC-2004</strain>
    </source>
</reference>
<dbReference type="Gene3D" id="3.10.20.90">
    <property type="entry name" value="Phosphatidylinositol 3-kinase Catalytic Subunit, Chain A, domain 1"/>
    <property type="match status" value="1"/>
</dbReference>
<dbReference type="Pfam" id="PF19437">
    <property type="entry name" value="VCIP135_N"/>
    <property type="match status" value="1"/>
</dbReference>
<sequence>MAAEGRAYPVLSGLCPDAQCHTKLFFPAHDSSVECTGCGQRHQRTALLDVQEVRNPEVALHNILKNLLVGNFKPKKGSDSIKVLGVSNYQCKLLSPILTRYGMDKRSGEARLLADMGQGDAFDCKILASRAFLIEPEHIEVTGYGRDSTGSMKYLEQTLAAVRQSNDGEERLVPIHADGDGHCLVHAISRALIGRELFWHALRQNLKQHFTEQLTAYQELFCDFIDVDEWKDIITESDPEYLPKGEELMGLRNIHIFGLANVLRRPIVLVDSLRGMQSSGDYTGVFLPGLQAPEKCRDQNGALNKPLCLAWSNSGHNHYIALVGVKGRPVPKLPNWMIPKAWGMPQELIPTYVKLDDQGMLEIGGDKCLQDKYVLKLVNSMEKVFEEKNKVRTSLVADYHHFVLKSTGMVGVAPERVVQQTQSAVSEHRLFRCLVCEALMEWTIEPGILLPGGALYELAVRNGGILDSSKEYSFPTHDIVCRYNSEQDVLVPKGISKCRWCQGSQIRLLNGNNTIVYENGDRTLTPTTHSNCRCGFKHYWDGQEYDNLPELLPVVLEWNGKVIKESVPWFQHESDVSLNSNVFEVAQKLVQKYFPGEFGSERLVQKVVDTILAQTKKPSNDVENANASCRGAEVSHAATDSSWRSDTSSKIILTGFKSKTMHKEELTKSNTEKDIKRRLEENASVKQRKRTDAVQSAKDTKAPENQDDEEQRPVKANTNPPQKKVRVSTSDGRQLTVNIEEGLTYTALLGQIERDLEAKREDIKIRLGVPPKELTPAMENGAEVALPLQHGDRITVEIIKRGGHAPWPVKSPSRTSWSSFDAHAHNHSANDLLNQLTQLQGHSGLVLFIYAECNFFYFLLTIETNDSLDTSIASLALMASLMGKDLWTYVQGMPHLFSVGGLFYQQVVRDLGLTDGKHCSLPSLANKVFRYNANEDRLELCLEPHGHYPVEPNIEAKVLSTQPAESAAVDLQPQLSSGSDGIAVNQPMLSACGQVAAFSGHGHTLGAIADDKMPQDLDMPPANHGPKLRATTLTHFSNTGSRPNSIDEEEEEKKEEEKEEDSDAQQTYRRVGPGYSVVDKPKSNAETFQLLASKIDSLVQDMETEVRV</sequence>
<protein>
    <recommendedName>
        <fullName evidence="2">OTU domain-containing protein</fullName>
    </recommendedName>
</protein>
<dbReference type="EMBL" id="KB302862">
    <property type="protein sequence ID" value="ELU03805.1"/>
    <property type="molecule type" value="Genomic_DNA"/>
</dbReference>
<reference evidence="3 5" key="2">
    <citation type="journal article" date="2013" name="Nature">
        <title>Insights into bilaterian evolution from three spiralian genomes.</title>
        <authorList>
            <person name="Simakov O."/>
            <person name="Marletaz F."/>
            <person name="Cho S.J."/>
            <person name="Edsinger-Gonzales E."/>
            <person name="Havlak P."/>
            <person name="Hellsten U."/>
            <person name="Kuo D.H."/>
            <person name="Larsson T."/>
            <person name="Lv J."/>
            <person name="Arendt D."/>
            <person name="Savage R."/>
            <person name="Osoegawa K."/>
            <person name="de Jong P."/>
            <person name="Grimwood J."/>
            <person name="Chapman J.A."/>
            <person name="Shapiro H."/>
            <person name="Aerts A."/>
            <person name="Otillar R.P."/>
            <person name="Terry A.Y."/>
            <person name="Boore J.L."/>
            <person name="Grigoriev I.V."/>
            <person name="Lindberg D.R."/>
            <person name="Seaver E.C."/>
            <person name="Weisblat D.A."/>
            <person name="Putnam N.H."/>
            <person name="Rokhsar D.S."/>
        </authorList>
    </citation>
    <scope>NUCLEOTIDE SEQUENCE</scope>
    <source>
        <strain evidence="3 5">I ESC-2004</strain>
    </source>
</reference>
<dbReference type="GO" id="GO:0035871">
    <property type="term" value="P:protein K11-linked deubiquitination"/>
    <property type="evidence" value="ECO:0007669"/>
    <property type="project" value="TreeGrafter"/>
</dbReference>
<dbReference type="GO" id="GO:0016320">
    <property type="term" value="P:endoplasmic reticulum membrane fusion"/>
    <property type="evidence" value="ECO:0007669"/>
    <property type="project" value="TreeGrafter"/>
</dbReference>
<feature type="compositionally biased region" description="Polar residues" evidence="1">
    <location>
        <begin position="1034"/>
        <end position="1044"/>
    </location>
</feature>
<dbReference type="InterPro" id="IPR039087">
    <property type="entry name" value="VCPIP1"/>
</dbReference>
<dbReference type="PANTHER" id="PTHR14843:SF2">
    <property type="entry name" value="DEUBIQUITINATING PROTEIN VCPIP1"/>
    <property type="match status" value="1"/>
</dbReference>
<dbReference type="HOGENOM" id="CLU_009674_0_0_1"/>
<proteinExistence type="predicted"/>
<dbReference type="CDD" id="cd22769">
    <property type="entry name" value="OTU_VCIP135"/>
    <property type="match status" value="1"/>
</dbReference>